<dbReference type="PANTHER" id="PTHR12465">
    <property type="entry name" value="UBIQUITIN SPECIFIC PROTEASE HOMOLOG 49"/>
    <property type="match status" value="1"/>
</dbReference>
<dbReference type="GO" id="GO:0006357">
    <property type="term" value="P:regulation of transcription by RNA polymerase II"/>
    <property type="evidence" value="ECO:0007669"/>
    <property type="project" value="InterPro"/>
</dbReference>
<dbReference type="EMBL" id="UYYG01001153">
    <property type="protein sequence ID" value="VDN55715.1"/>
    <property type="molecule type" value="Genomic_DNA"/>
</dbReference>
<keyword evidence="6" id="KW-0010">Activator</keyword>
<evidence type="ECO:0000313" key="10">
    <source>
        <dbReference type="WBParaSite" id="DME_0000132801-mRNA-1"/>
    </source>
</evidence>
<dbReference type="WBParaSite" id="DME_0000132801-mRNA-1">
    <property type="protein sequence ID" value="DME_0000132801-mRNA-1"/>
    <property type="gene ID" value="DME_0000132801"/>
</dbReference>
<evidence type="ECO:0000313" key="7">
    <source>
        <dbReference type="EMBL" id="VDN55715.1"/>
    </source>
</evidence>
<organism evidence="8 10">
    <name type="scientific">Dracunculus medinensis</name>
    <name type="common">Guinea worm</name>
    <dbReference type="NCBI Taxonomy" id="318479"/>
    <lineage>
        <taxon>Eukaryota</taxon>
        <taxon>Metazoa</taxon>
        <taxon>Ecdysozoa</taxon>
        <taxon>Nematoda</taxon>
        <taxon>Chromadorea</taxon>
        <taxon>Rhabditida</taxon>
        <taxon>Spirurina</taxon>
        <taxon>Dracunculoidea</taxon>
        <taxon>Dracunculidae</taxon>
        <taxon>Dracunculus</taxon>
    </lineage>
</organism>
<evidence type="ECO:0000256" key="1">
    <source>
        <dbReference type="ARBA" id="ARBA00004123"/>
    </source>
</evidence>
<comment type="subcellular location">
    <subcellularLocation>
        <location evidence="1 6">Nucleus</location>
    </subcellularLocation>
</comment>
<evidence type="ECO:0000313" key="8">
    <source>
        <dbReference type="Proteomes" id="UP000038040"/>
    </source>
</evidence>
<dbReference type="InterPro" id="IPR013921">
    <property type="entry name" value="Mediator_Med20"/>
</dbReference>
<sequence length="198" mass="21972">RSKNSRVFEYDKNVKSIERAIEGEGAERTGVYNVDSIPYKPSDNVPGGINNVFILHHSHYPHSTFTIAPNERPKQSPRAISDRGFDCILSKLNSGLVQDSAGKFEVSGSEYTLHDFTIRIGNATMGVVSKGVIVEVEYGASCVASQCSAFIAEFVAMFFPDRVDSKPLLLQKAQPEPYSALDTLTQYLDIFQNMRKKT</sequence>
<comment type="subunit">
    <text evidence="6">Component of the Mediator complex.</text>
</comment>
<evidence type="ECO:0000313" key="9">
    <source>
        <dbReference type="Proteomes" id="UP000274756"/>
    </source>
</evidence>
<comment type="similarity">
    <text evidence="2 6">Belongs to the Mediator complex subunit 20 family.</text>
</comment>
<comment type="function">
    <text evidence="6">Component of the Mediator complex, a coactivator involved in the regulated transcription of nearly all RNA polymerase II-dependent genes. Mediator functions as a bridge to convey information from gene-specific regulatory proteins to the basal RNA polymerase II transcription machinery. Mediator is recruited to promoters by direct interactions with regulatory proteins and serves as a scaffold for the assembly of a functional preinitiation complex with RNA polymerase II and the general transcription factors.</text>
</comment>
<keyword evidence="9" id="KW-1185">Reference proteome</keyword>
<accession>A0A0N4U3L9</accession>
<dbReference type="GO" id="GO:0016592">
    <property type="term" value="C:mediator complex"/>
    <property type="evidence" value="ECO:0007669"/>
    <property type="project" value="InterPro"/>
</dbReference>
<dbReference type="AlphaFoldDB" id="A0A0N4U3L9"/>
<evidence type="ECO:0000256" key="5">
    <source>
        <dbReference type="ARBA" id="ARBA00031954"/>
    </source>
</evidence>
<evidence type="ECO:0000256" key="2">
    <source>
        <dbReference type="ARBA" id="ARBA00010743"/>
    </source>
</evidence>
<evidence type="ECO:0000256" key="3">
    <source>
        <dbReference type="ARBA" id="ARBA00019690"/>
    </source>
</evidence>
<dbReference type="Proteomes" id="UP000038040">
    <property type="component" value="Unplaced"/>
</dbReference>
<keyword evidence="6" id="KW-0805">Transcription regulation</keyword>
<dbReference type="STRING" id="318479.A0A0N4U3L9"/>
<keyword evidence="6" id="KW-0804">Transcription</keyword>
<reference evidence="10" key="1">
    <citation type="submission" date="2017-02" db="UniProtKB">
        <authorList>
            <consortium name="WormBaseParasite"/>
        </authorList>
    </citation>
    <scope>IDENTIFICATION</scope>
</reference>
<dbReference type="Pfam" id="PF08612">
    <property type="entry name" value="Med20"/>
    <property type="match status" value="1"/>
</dbReference>
<protein>
    <recommendedName>
        <fullName evidence="3 6">Mediator of RNA polymerase II transcription subunit 20</fullName>
    </recommendedName>
    <alternativeName>
        <fullName evidence="5 6">Mediator complex subunit 20</fullName>
    </alternativeName>
</protein>
<evidence type="ECO:0000256" key="4">
    <source>
        <dbReference type="ARBA" id="ARBA00023242"/>
    </source>
</evidence>
<keyword evidence="4 6" id="KW-0539">Nucleus</keyword>
<gene>
    <name evidence="6" type="primary">MED20</name>
    <name evidence="7" type="ORF">DME_LOCUS5688</name>
</gene>
<dbReference type="PANTHER" id="PTHR12465:SF0">
    <property type="entry name" value="MEDIATOR OF RNA POLYMERASE II TRANSCRIPTION SUBUNIT 20"/>
    <property type="match status" value="1"/>
</dbReference>
<dbReference type="Proteomes" id="UP000274756">
    <property type="component" value="Unassembled WGS sequence"/>
</dbReference>
<evidence type="ECO:0000256" key="6">
    <source>
        <dbReference type="RuleBase" id="RU364152"/>
    </source>
</evidence>
<dbReference type="GO" id="GO:0003713">
    <property type="term" value="F:transcription coactivator activity"/>
    <property type="evidence" value="ECO:0007669"/>
    <property type="project" value="TreeGrafter"/>
</dbReference>
<name>A0A0N4U3L9_DRAME</name>
<dbReference type="OrthoDB" id="1854899at2759"/>
<reference evidence="7 9" key="2">
    <citation type="submission" date="2018-11" db="EMBL/GenBank/DDBJ databases">
        <authorList>
            <consortium name="Pathogen Informatics"/>
        </authorList>
    </citation>
    <scope>NUCLEOTIDE SEQUENCE [LARGE SCALE GENOMIC DNA]</scope>
</reference>
<proteinExistence type="inferred from homology"/>